<dbReference type="CDD" id="cd12148">
    <property type="entry name" value="fungal_TF_MHR"/>
    <property type="match status" value="1"/>
</dbReference>
<dbReference type="AlphaFoldDB" id="A0A9W9DIS0"/>
<dbReference type="GO" id="GO:0005634">
    <property type="term" value="C:nucleus"/>
    <property type="evidence" value="ECO:0007669"/>
    <property type="project" value="UniProtKB-SubCell"/>
</dbReference>
<keyword evidence="2" id="KW-0479">Metal-binding</keyword>
<dbReference type="Proteomes" id="UP001150238">
    <property type="component" value="Unassembled WGS sequence"/>
</dbReference>
<evidence type="ECO:0008006" key="9">
    <source>
        <dbReference type="Google" id="ProtNLM"/>
    </source>
</evidence>
<keyword evidence="3" id="KW-0805">Transcription regulation</keyword>
<comment type="subcellular location">
    <subcellularLocation>
        <location evidence="1">Nucleus</location>
    </subcellularLocation>
</comment>
<comment type="caution">
    <text evidence="7">The sequence shown here is derived from an EMBL/GenBank/DDBJ whole genome shotgun (WGS) entry which is preliminary data.</text>
</comment>
<reference evidence="7" key="1">
    <citation type="submission" date="2022-08" db="EMBL/GenBank/DDBJ databases">
        <authorList>
            <consortium name="DOE Joint Genome Institute"/>
            <person name="Min B."/>
            <person name="Riley R."/>
            <person name="Sierra-Patev S."/>
            <person name="Naranjo-Ortiz M."/>
            <person name="Looney B."/>
            <person name="Konkel Z."/>
            <person name="Slot J.C."/>
            <person name="Sakamoto Y."/>
            <person name="Steenwyk J.L."/>
            <person name="Rokas A."/>
            <person name="Carro J."/>
            <person name="Camarero S."/>
            <person name="Ferreira P."/>
            <person name="Molpeceres G."/>
            <person name="Ruiz-Duenas F.J."/>
            <person name="Serrano A."/>
            <person name="Henrissat B."/>
            <person name="Drula E."/>
            <person name="Hughes K.W."/>
            <person name="Mata J.L."/>
            <person name="Ishikawa N.K."/>
            <person name="Vargas-Isla R."/>
            <person name="Ushijima S."/>
            <person name="Smith C.A."/>
            <person name="Ahrendt S."/>
            <person name="Andreopoulos W."/>
            <person name="He G."/>
            <person name="Labutti K."/>
            <person name="Lipzen A."/>
            <person name="Ng V."/>
            <person name="Sandor L."/>
            <person name="Barry K."/>
            <person name="Martinez A.T."/>
            <person name="Xiao Y."/>
            <person name="Gibbons J.G."/>
            <person name="Terashima K."/>
            <person name="Hibbett D.S."/>
            <person name="Grigoriev I.V."/>
        </authorList>
    </citation>
    <scope>NUCLEOTIDE SEQUENCE</scope>
    <source>
        <strain evidence="7">Sp2 HRB7682 ss15</strain>
    </source>
</reference>
<protein>
    <recommendedName>
        <fullName evidence="9">Transcription factor domain-containing protein</fullName>
    </recommendedName>
</protein>
<sequence>MCLMDRLRFEKVKRAFTAEEEKWSRNIFYTSRCDGARPICGQCRRGQRPEDCEYTDRQGQSRMEALENSIARLKARIYELENPGGPMGETVVLRQPYSETMGLPSGDYSASAGPSPGATNAVASTSPAHPPEKMISTLLDNFFEHAASFGFFLSADNFRASTLLPYPMGDPRRPLDSLLATVYLFGCLFSDNPAWQARSPEYLAQALQSTGFPGLAGNHPHKVLHTIQAEVLLANYFFSAGRLLEGRYHVSTAMSLCVGSGLNKIRSPDVMMTIDNYNDLFPKANGPVEVGERIMAWWVTLSLDQGWAAAFEVNSYNDLIIAETETPWPLRVESYMRGQLTPNAPRSNLTVQSFLDGVNRDNSPQSSPLELAAKASLLWKQAHLLKEASTGKNLHRTTLSALLEATRDRIEELLVLLNALHDGDSSGFPLLLARGTAHAAFISLICLRSSNAENLEKVVYSSLAILEMIRKLEPRNKYINPLFTMLWTLANRSLISILQRIPNIPDNKRHTIVTAMQSGLLAMDQFEYEVHKVHEMLANI</sequence>
<name>A0A9W9DIS0_9AGAR</name>
<dbReference type="InterPro" id="IPR050815">
    <property type="entry name" value="TF_fung"/>
</dbReference>
<dbReference type="GO" id="GO:0000981">
    <property type="term" value="F:DNA-binding transcription factor activity, RNA polymerase II-specific"/>
    <property type="evidence" value="ECO:0007669"/>
    <property type="project" value="InterPro"/>
</dbReference>
<keyword evidence="5" id="KW-0539">Nucleus</keyword>
<dbReference type="CDD" id="cd00067">
    <property type="entry name" value="GAL4"/>
    <property type="match status" value="1"/>
</dbReference>
<evidence type="ECO:0000256" key="1">
    <source>
        <dbReference type="ARBA" id="ARBA00004123"/>
    </source>
</evidence>
<proteinExistence type="predicted"/>
<dbReference type="GO" id="GO:0008270">
    <property type="term" value="F:zinc ion binding"/>
    <property type="evidence" value="ECO:0007669"/>
    <property type="project" value="InterPro"/>
</dbReference>
<dbReference type="InterPro" id="IPR036864">
    <property type="entry name" value="Zn2-C6_fun-type_DNA-bd_sf"/>
</dbReference>
<dbReference type="PANTHER" id="PTHR47338">
    <property type="entry name" value="ZN(II)2CYS6 TRANSCRIPTION FACTOR (EUROFUNG)-RELATED"/>
    <property type="match status" value="1"/>
</dbReference>
<evidence type="ECO:0000256" key="4">
    <source>
        <dbReference type="ARBA" id="ARBA00023163"/>
    </source>
</evidence>
<reference evidence="7" key="2">
    <citation type="journal article" date="2023" name="Proc. Natl. Acad. Sci. U.S.A.">
        <title>A global phylogenomic analysis of the shiitake genus Lentinula.</title>
        <authorList>
            <person name="Sierra-Patev S."/>
            <person name="Min B."/>
            <person name="Naranjo-Ortiz M."/>
            <person name="Looney B."/>
            <person name="Konkel Z."/>
            <person name="Slot J.C."/>
            <person name="Sakamoto Y."/>
            <person name="Steenwyk J.L."/>
            <person name="Rokas A."/>
            <person name="Carro J."/>
            <person name="Camarero S."/>
            <person name="Ferreira P."/>
            <person name="Molpeceres G."/>
            <person name="Ruiz-Duenas F.J."/>
            <person name="Serrano A."/>
            <person name="Henrissat B."/>
            <person name="Drula E."/>
            <person name="Hughes K.W."/>
            <person name="Mata J.L."/>
            <person name="Ishikawa N.K."/>
            <person name="Vargas-Isla R."/>
            <person name="Ushijima S."/>
            <person name="Smith C.A."/>
            <person name="Donoghue J."/>
            <person name="Ahrendt S."/>
            <person name="Andreopoulos W."/>
            <person name="He G."/>
            <person name="LaButti K."/>
            <person name="Lipzen A."/>
            <person name="Ng V."/>
            <person name="Riley R."/>
            <person name="Sandor L."/>
            <person name="Barry K."/>
            <person name="Martinez A.T."/>
            <person name="Xiao Y."/>
            <person name="Gibbons J.G."/>
            <person name="Terashima K."/>
            <person name="Grigoriev I.V."/>
            <person name="Hibbett D."/>
        </authorList>
    </citation>
    <scope>NUCLEOTIDE SEQUENCE</scope>
    <source>
        <strain evidence="7">Sp2 HRB7682 ss15</strain>
    </source>
</reference>
<accession>A0A9W9DIS0</accession>
<evidence type="ECO:0000256" key="3">
    <source>
        <dbReference type="ARBA" id="ARBA00023015"/>
    </source>
</evidence>
<feature type="region of interest" description="Disordered" evidence="6">
    <location>
        <begin position="106"/>
        <end position="129"/>
    </location>
</feature>
<evidence type="ECO:0000256" key="2">
    <source>
        <dbReference type="ARBA" id="ARBA00022723"/>
    </source>
</evidence>
<evidence type="ECO:0000313" key="7">
    <source>
        <dbReference type="EMBL" id="KAJ4472555.1"/>
    </source>
</evidence>
<evidence type="ECO:0000256" key="5">
    <source>
        <dbReference type="ARBA" id="ARBA00023242"/>
    </source>
</evidence>
<evidence type="ECO:0000256" key="6">
    <source>
        <dbReference type="SAM" id="MobiDB-lite"/>
    </source>
</evidence>
<gene>
    <name evidence="7" type="ORF">C8J55DRAFT_491210</name>
</gene>
<dbReference type="Gene3D" id="4.10.240.10">
    <property type="entry name" value="Zn(2)-C6 fungal-type DNA-binding domain"/>
    <property type="match status" value="1"/>
</dbReference>
<dbReference type="InterPro" id="IPR001138">
    <property type="entry name" value="Zn2Cys6_DnaBD"/>
</dbReference>
<feature type="compositionally biased region" description="Polar residues" evidence="6">
    <location>
        <begin position="117"/>
        <end position="127"/>
    </location>
</feature>
<keyword evidence="4" id="KW-0804">Transcription</keyword>
<evidence type="ECO:0000313" key="8">
    <source>
        <dbReference type="Proteomes" id="UP001150238"/>
    </source>
</evidence>
<dbReference type="EMBL" id="JANVFS010000027">
    <property type="protein sequence ID" value="KAJ4472555.1"/>
    <property type="molecule type" value="Genomic_DNA"/>
</dbReference>
<dbReference type="PANTHER" id="PTHR47338:SF29">
    <property type="entry name" value="ZN(2)-C6 FUNGAL-TYPE DOMAIN-CONTAINING PROTEIN"/>
    <property type="match status" value="1"/>
</dbReference>
<organism evidence="7 8">
    <name type="scientific">Lentinula lateritia</name>
    <dbReference type="NCBI Taxonomy" id="40482"/>
    <lineage>
        <taxon>Eukaryota</taxon>
        <taxon>Fungi</taxon>
        <taxon>Dikarya</taxon>
        <taxon>Basidiomycota</taxon>
        <taxon>Agaricomycotina</taxon>
        <taxon>Agaricomycetes</taxon>
        <taxon>Agaricomycetidae</taxon>
        <taxon>Agaricales</taxon>
        <taxon>Marasmiineae</taxon>
        <taxon>Omphalotaceae</taxon>
        <taxon>Lentinula</taxon>
    </lineage>
</organism>